<proteinExistence type="predicted"/>
<dbReference type="SUPFAM" id="SSF74653">
    <property type="entry name" value="TolA/TonB C-terminal domain"/>
    <property type="match status" value="1"/>
</dbReference>
<feature type="region of interest" description="Disordered" evidence="5">
    <location>
        <begin position="43"/>
        <end position="136"/>
    </location>
</feature>
<dbReference type="GO" id="GO:0016020">
    <property type="term" value="C:membrane"/>
    <property type="evidence" value="ECO:0007669"/>
    <property type="project" value="UniProtKB-SubCell"/>
</dbReference>
<gene>
    <name evidence="6" type="ORF">CLH62_16730</name>
</gene>
<organism evidence="6 7">
    <name type="scientific">Marinobacter guineae</name>
    <dbReference type="NCBI Taxonomy" id="432303"/>
    <lineage>
        <taxon>Bacteria</taxon>
        <taxon>Pseudomonadati</taxon>
        <taxon>Pseudomonadota</taxon>
        <taxon>Gammaproteobacteria</taxon>
        <taxon>Pseudomonadales</taxon>
        <taxon>Marinobacteraceae</taxon>
        <taxon>Marinobacter</taxon>
    </lineage>
</organism>
<dbReference type="InterPro" id="IPR006260">
    <property type="entry name" value="TonB/TolA_C"/>
</dbReference>
<keyword evidence="3" id="KW-1133">Transmembrane helix</keyword>
<keyword evidence="7" id="KW-1185">Reference proteome</keyword>
<dbReference type="Pfam" id="PF13103">
    <property type="entry name" value="TonB_2"/>
    <property type="match status" value="1"/>
</dbReference>
<feature type="compositionally biased region" description="Pro residues" evidence="5">
    <location>
        <begin position="95"/>
        <end position="112"/>
    </location>
</feature>
<accession>A0A2G1VCX8</accession>
<evidence type="ECO:0000256" key="1">
    <source>
        <dbReference type="ARBA" id="ARBA00004167"/>
    </source>
</evidence>
<dbReference type="AlphaFoldDB" id="A0A2G1VCX8"/>
<evidence type="ECO:0000256" key="4">
    <source>
        <dbReference type="ARBA" id="ARBA00023136"/>
    </source>
</evidence>
<evidence type="ECO:0000313" key="7">
    <source>
        <dbReference type="Proteomes" id="UP000229044"/>
    </source>
</evidence>
<keyword evidence="4" id="KW-0472">Membrane</keyword>
<dbReference type="EMBL" id="NTFI01000005">
    <property type="protein sequence ID" value="PHQ24542.1"/>
    <property type="molecule type" value="Genomic_DNA"/>
</dbReference>
<sequence>MVENGSASALPAQYRIGLALSLALLFHTLLLAGIPSPVREQEEAHRESLKLELIPPGIDETSRPSPESSATSRPIPPIPRFTTEPVEPIITRQKPAPPDAPPQVGPEPPVPKPETAENSRKSTASNSVRAGKVAQQEVDAADAAVTRITKSPTEQDPYVVILATHLARQLEQVRVPAVRKLSRTVAMEVELQLLGNGALTRARVLKSTGIKGIDEAAYRAALAASPYPRPPEGGNSQNRFEVELVFTPKRL</sequence>
<feature type="compositionally biased region" description="Polar residues" evidence="5">
    <location>
        <begin position="63"/>
        <end position="72"/>
    </location>
</feature>
<name>A0A2G1VCX8_9GAMM</name>
<evidence type="ECO:0000256" key="5">
    <source>
        <dbReference type="SAM" id="MobiDB-lite"/>
    </source>
</evidence>
<keyword evidence="2" id="KW-0812">Transmembrane</keyword>
<comment type="caution">
    <text evidence="6">The sequence shown here is derived from an EMBL/GenBank/DDBJ whole genome shotgun (WGS) entry which is preliminary data.</text>
</comment>
<dbReference type="OrthoDB" id="6368008at2"/>
<reference evidence="6 7" key="1">
    <citation type="submission" date="2017-09" db="EMBL/GenBank/DDBJ databases">
        <title>The draft genome sequences of Marinobacter guineae M3B.</title>
        <authorList>
            <person name="Cao J."/>
        </authorList>
    </citation>
    <scope>NUCLEOTIDE SEQUENCE [LARGE SCALE GENOMIC DNA]</scope>
    <source>
        <strain evidence="6 7">M3B</strain>
    </source>
</reference>
<evidence type="ECO:0000256" key="3">
    <source>
        <dbReference type="ARBA" id="ARBA00022989"/>
    </source>
</evidence>
<comment type="subcellular location">
    <subcellularLocation>
        <location evidence="1">Membrane</location>
        <topology evidence="1">Single-pass membrane protein</topology>
    </subcellularLocation>
</comment>
<dbReference type="Proteomes" id="UP000229044">
    <property type="component" value="Unassembled WGS sequence"/>
</dbReference>
<protein>
    <submittedName>
        <fullName evidence="6">Energy transducer TonB</fullName>
    </submittedName>
</protein>
<dbReference type="RefSeq" id="WP_099619320.1">
    <property type="nucleotide sequence ID" value="NZ_KZ319341.1"/>
</dbReference>
<evidence type="ECO:0000256" key="2">
    <source>
        <dbReference type="ARBA" id="ARBA00022692"/>
    </source>
</evidence>
<dbReference type="Gene3D" id="3.30.1150.10">
    <property type="match status" value="1"/>
</dbReference>
<evidence type="ECO:0000313" key="6">
    <source>
        <dbReference type="EMBL" id="PHQ24542.1"/>
    </source>
</evidence>
<dbReference type="NCBIfam" id="TIGR01352">
    <property type="entry name" value="tonB_Cterm"/>
    <property type="match status" value="1"/>
</dbReference>